<organism evidence="18 19">
    <name type="scientific">Pocillopora damicornis</name>
    <name type="common">Cauliflower coral</name>
    <name type="synonym">Millepora damicornis</name>
    <dbReference type="NCBI Taxonomy" id="46731"/>
    <lineage>
        <taxon>Eukaryota</taxon>
        <taxon>Metazoa</taxon>
        <taxon>Cnidaria</taxon>
        <taxon>Anthozoa</taxon>
        <taxon>Hexacorallia</taxon>
        <taxon>Scleractinia</taxon>
        <taxon>Astrocoeniina</taxon>
        <taxon>Pocilloporidae</taxon>
        <taxon>Pocillopora</taxon>
    </lineage>
</organism>
<evidence type="ECO:0000313" key="18">
    <source>
        <dbReference type="EMBL" id="RMX50816.1"/>
    </source>
</evidence>
<keyword evidence="9" id="KW-0833">Ubl conjugation pathway</keyword>
<evidence type="ECO:0000256" key="9">
    <source>
        <dbReference type="ARBA" id="ARBA00022786"/>
    </source>
</evidence>
<dbReference type="EMBL" id="RCHS01001895">
    <property type="protein sequence ID" value="RMX50816.1"/>
    <property type="molecule type" value="Genomic_DNA"/>
</dbReference>
<evidence type="ECO:0000256" key="10">
    <source>
        <dbReference type="ARBA" id="ARBA00022833"/>
    </source>
</evidence>
<dbReference type="PANTHER" id="PTHR46076">
    <property type="entry name" value="E3 UBIQUITIN-PROTEIN LIGASE RING1 / RING 2 FAMILY MEMBER"/>
    <property type="match status" value="1"/>
</dbReference>
<protein>
    <recommendedName>
        <fullName evidence="4">RING-type E3 ubiquitin transferase</fullName>
        <ecNumber evidence="4">2.3.2.27</ecNumber>
    </recommendedName>
</protein>
<dbReference type="SMART" id="SM00184">
    <property type="entry name" value="RING"/>
    <property type="match status" value="1"/>
</dbReference>
<evidence type="ECO:0000256" key="5">
    <source>
        <dbReference type="ARBA" id="ARBA00022491"/>
    </source>
</evidence>
<reference evidence="18 19" key="1">
    <citation type="journal article" date="2018" name="Sci. Rep.">
        <title>Comparative analysis of the Pocillopora damicornis genome highlights role of immune system in coral evolution.</title>
        <authorList>
            <person name="Cunning R."/>
            <person name="Bay R.A."/>
            <person name="Gillette P."/>
            <person name="Baker A.C."/>
            <person name="Traylor-Knowles N."/>
        </authorList>
    </citation>
    <scope>NUCLEOTIDE SEQUENCE [LARGE SCALE GENOMIC DNA]</scope>
    <source>
        <strain evidence="18">RSMAS</strain>
        <tissue evidence="18">Whole animal</tissue>
    </source>
</reference>
<dbReference type="InterPro" id="IPR017907">
    <property type="entry name" value="Znf_RING_CS"/>
</dbReference>
<dbReference type="FunFam" id="3.10.20.90:FF:000219">
    <property type="entry name" value="E3 ubiquitin-protein ligase RING1"/>
    <property type="match status" value="1"/>
</dbReference>
<keyword evidence="13" id="KW-0539">Nucleus</keyword>
<dbReference type="Gene3D" id="3.30.559.30">
    <property type="entry name" value="Nonribosomal peptide synthetase, condensation domain"/>
    <property type="match status" value="1"/>
</dbReference>
<evidence type="ECO:0000256" key="3">
    <source>
        <dbReference type="ARBA" id="ARBA00004906"/>
    </source>
</evidence>
<keyword evidence="11" id="KW-0805">Transcription regulation</keyword>
<evidence type="ECO:0000256" key="14">
    <source>
        <dbReference type="ARBA" id="ARBA00023315"/>
    </source>
</evidence>
<dbReference type="EC" id="2.3.2.27" evidence="4"/>
<dbReference type="PROSITE" id="PS00518">
    <property type="entry name" value="ZF_RING_1"/>
    <property type="match status" value="1"/>
</dbReference>
<dbReference type="GO" id="GO:0031519">
    <property type="term" value="C:PcG protein complex"/>
    <property type="evidence" value="ECO:0007669"/>
    <property type="project" value="TreeGrafter"/>
</dbReference>
<dbReference type="FunFam" id="3.30.40.10:FF:000100">
    <property type="entry name" value="E3 ubiquitin-protein ligase RING2"/>
    <property type="match status" value="1"/>
</dbReference>
<sequence length="896" mass="100607">MAIPVQPQPVQQPKSWELSLYELHRTPQEAITDGTEISISPRSLHSELMCPICLDMLKNTMTTKECLHRFCQECIITALRSGNKECPTCRKKLISKRSLRPDPNFDALIAKIYPDRDEYEAHQEKVLQRLNKHHNQQALTSSIEEGLKLQAINRAQRVRKRSSDDPSPVAGSGAPGTPGPTGQPAAGEGGSNVVRKRQKTSSDPESDASENTLDSTGEAATETSEPVNEIELVFKPHPKDHDPETVAQQTRYIKTTANASVDHLAKYLAMRLALESQQEDGGANPTEESSEATQFTIYIASMPGQYTPLPGSMILDFVNEKYWKVNKPLEMYYALNKPQSPFCKSLPVSQAPPPKSCQQPELRQTRVEGNQENPGMFWATLELLSNYLPEIGLTGVYAVAILTFIGFCSDRIRQRKNQQNAIDSDYQIGRRLGLFESMIDDLHSYGGGLQSVVLLLKSKVSLQQTMVRQTLERLPRKHTILRMRVREVAVHGRTKAVKCFIEMDEPYAIDFYIKSKQARNWESSFEKELSTPFQISDGPLWRARSFKEEYDAKERCFLNTLLFSVHQLIADDTALLNLCGDFLDFLNMESGKVDNDIKTTSVPLYPPISDLLKHHITLTQLDKVLLSLKPIFTRLLYKIVGKPRNQFTAVIPPTSLCDPTILRKTCILPRNLPKCSISELVEKCKENKCTVHGMLTAAASVAIATMLQNGDLRIPMSIPLSFSVNVRQECQPPISSKDLGCFTLDCGLKIPVPVLQDIHEHFWKFAQKCTQQVRQAVASGKHHACLKELHLLDIDFAKKMYKVSKNKKTAGRLNRLCHVSNLGKQTFGKEGETKAYECNGVYFAGAGHNFGPVFSNNLVTIDGQLFWSIIYYSNVVTQDVATEYAELVFKTLKDVV</sequence>
<keyword evidence="19" id="KW-1185">Reference proteome</keyword>
<feature type="region of interest" description="Disordered" evidence="16">
    <location>
        <begin position="155"/>
        <end position="227"/>
    </location>
</feature>
<keyword evidence="14" id="KW-0012">Acyltransferase</keyword>
<dbReference type="SUPFAM" id="SSF57850">
    <property type="entry name" value="RING/U-box"/>
    <property type="match status" value="1"/>
</dbReference>
<name>A0A3M6UB71_POCDA</name>
<evidence type="ECO:0000256" key="15">
    <source>
        <dbReference type="PROSITE-ProRule" id="PRU00175"/>
    </source>
</evidence>
<dbReference type="GO" id="GO:0003682">
    <property type="term" value="F:chromatin binding"/>
    <property type="evidence" value="ECO:0007669"/>
    <property type="project" value="TreeGrafter"/>
</dbReference>
<dbReference type="SUPFAM" id="SSF52777">
    <property type="entry name" value="CoA-dependent acyltransferases"/>
    <property type="match status" value="2"/>
</dbReference>
<dbReference type="Gene3D" id="3.10.20.90">
    <property type="entry name" value="Phosphatidylinositol 3-kinase Catalytic Subunit, Chain A, domain 1"/>
    <property type="match status" value="1"/>
</dbReference>
<keyword evidence="12" id="KW-0804">Transcription</keyword>
<evidence type="ECO:0000256" key="12">
    <source>
        <dbReference type="ARBA" id="ARBA00023163"/>
    </source>
</evidence>
<dbReference type="Gene3D" id="3.30.559.10">
    <property type="entry name" value="Chloramphenicol acetyltransferase-like domain"/>
    <property type="match status" value="1"/>
</dbReference>
<keyword evidence="7" id="KW-0479">Metal-binding</keyword>
<dbReference type="Gene3D" id="3.30.40.10">
    <property type="entry name" value="Zinc/RING finger domain, C3HC4 (zinc finger)"/>
    <property type="match status" value="1"/>
</dbReference>
<keyword evidence="6" id="KW-0808">Transferase</keyword>
<dbReference type="GO" id="GO:0016567">
    <property type="term" value="P:protein ubiquitination"/>
    <property type="evidence" value="ECO:0007669"/>
    <property type="project" value="UniProtKB-UniPathway"/>
</dbReference>
<dbReference type="InterPro" id="IPR001841">
    <property type="entry name" value="Znf_RING"/>
</dbReference>
<dbReference type="GO" id="GO:0061630">
    <property type="term" value="F:ubiquitin protein ligase activity"/>
    <property type="evidence" value="ECO:0007669"/>
    <property type="project" value="UniProtKB-EC"/>
</dbReference>
<dbReference type="GO" id="GO:0000151">
    <property type="term" value="C:ubiquitin ligase complex"/>
    <property type="evidence" value="ECO:0007669"/>
    <property type="project" value="InterPro"/>
</dbReference>
<evidence type="ECO:0000256" key="7">
    <source>
        <dbReference type="ARBA" id="ARBA00022723"/>
    </source>
</evidence>
<dbReference type="Pfam" id="PF16207">
    <property type="entry name" value="RAWUL"/>
    <property type="match status" value="1"/>
</dbReference>
<dbReference type="InterPro" id="IPR043540">
    <property type="entry name" value="RING1/RING2"/>
</dbReference>
<evidence type="ECO:0000313" key="19">
    <source>
        <dbReference type="Proteomes" id="UP000275408"/>
    </source>
</evidence>
<comment type="subcellular location">
    <subcellularLocation>
        <location evidence="2">Nucleus</location>
    </subcellularLocation>
</comment>
<dbReference type="PANTHER" id="PTHR46076:SF3">
    <property type="entry name" value="E3 UBIQUITIN-PROTEIN LIGASE RING1"/>
    <property type="match status" value="1"/>
</dbReference>
<dbReference type="PROSITE" id="PS50089">
    <property type="entry name" value="ZF_RING_2"/>
    <property type="match status" value="1"/>
</dbReference>
<dbReference type="UniPathway" id="UPA00143"/>
<keyword evidence="10" id="KW-0862">Zinc</keyword>
<dbReference type="Proteomes" id="UP000275408">
    <property type="component" value="Unassembled WGS sequence"/>
</dbReference>
<keyword evidence="8 15" id="KW-0863">Zinc-finger</keyword>
<evidence type="ECO:0000256" key="2">
    <source>
        <dbReference type="ARBA" id="ARBA00004123"/>
    </source>
</evidence>
<evidence type="ECO:0000256" key="6">
    <source>
        <dbReference type="ARBA" id="ARBA00022679"/>
    </source>
</evidence>
<evidence type="ECO:0000256" key="11">
    <source>
        <dbReference type="ARBA" id="ARBA00023015"/>
    </source>
</evidence>
<evidence type="ECO:0000256" key="4">
    <source>
        <dbReference type="ARBA" id="ARBA00012483"/>
    </source>
</evidence>
<dbReference type="InterPro" id="IPR013083">
    <property type="entry name" value="Znf_RING/FYVE/PHD"/>
</dbReference>
<dbReference type="InterPro" id="IPR031641">
    <property type="entry name" value="PapA_C"/>
</dbReference>
<proteinExistence type="predicted"/>
<comment type="pathway">
    <text evidence="3">Protein modification; protein ubiquitination.</text>
</comment>
<gene>
    <name evidence="18" type="ORF">pdam_00003154</name>
</gene>
<dbReference type="OrthoDB" id="5964497at2759"/>
<evidence type="ECO:0000256" key="13">
    <source>
        <dbReference type="ARBA" id="ARBA00023242"/>
    </source>
</evidence>
<evidence type="ECO:0000259" key="17">
    <source>
        <dbReference type="PROSITE" id="PS50089"/>
    </source>
</evidence>
<dbReference type="InterPro" id="IPR032443">
    <property type="entry name" value="RAWUL"/>
</dbReference>
<dbReference type="GO" id="GO:0008270">
    <property type="term" value="F:zinc ion binding"/>
    <property type="evidence" value="ECO:0007669"/>
    <property type="project" value="UniProtKB-KW"/>
</dbReference>
<dbReference type="Pfam" id="PF16911">
    <property type="entry name" value="PapA_C"/>
    <property type="match status" value="1"/>
</dbReference>
<evidence type="ECO:0000256" key="8">
    <source>
        <dbReference type="ARBA" id="ARBA00022771"/>
    </source>
</evidence>
<dbReference type="AlphaFoldDB" id="A0A3M6UB71"/>
<evidence type="ECO:0000256" key="16">
    <source>
        <dbReference type="SAM" id="MobiDB-lite"/>
    </source>
</evidence>
<feature type="domain" description="RING-type" evidence="17">
    <location>
        <begin position="50"/>
        <end position="90"/>
    </location>
</feature>
<comment type="caution">
    <text evidence="18">The sequence shown here is derived from an EMBL/GenBank/DDBJ whole genome shotgun (WGS) entry which is preliminary data.</text>
</comment>
<dbReference type="STRING" id="46731.A0A3M6UB71"/>
<evidence type="ECO:0000256" key="1">
    <source>
        <dbReference type="ARBA" id="ARBA00000900"/>
    </source>
</evidence>
<dbReference type="CDD" id="cd16740">
    <property type="entry name" value="RING-HC_RING2"/>
    <property type="match status" value="1"/>
</dbReference>
<comment type="catalytic activity">
    <reaction evidence="1">
        <text>S-ubiquitinyl-[E2 ubiquitin-conjugating enzyme]-L-cysteine + [acceptor protein]-L-lysine = [E2 ubiquitin-conjugating enzyme]-L-cysteine + N(6)-ubiquitinyl-[acceptor protein]-L-lysine.</text>
        <dbReference type="EC" id="2.3.2.27"/>
    </reaction>
</comment>
<dbReference type="CDD" id="cd17086">
    <property type="entry name" value="RAWUL_RING1_like"/>
    <property type="match status" value="1"/>
</dbReference>
<dbReference type="InterPro" id="IPR023213">
    <property type="entry name" value="CAT-like_dom_sf"/>
</dbReference>
<keyword evidence="5" id="KW-0678">Repressor</keyword>
<dbReference type="Pfam" id="PF13923">
    <property type="entry name" value="zf-C3HC4_2"/>
    <property type="match status" value="1"/>
</dbReference>
<accession>A0A3M6UB71</accession>